<dbReference type="STRING" id="872965.SE16_03610"/>
<dbReference type="PROSITE" id="PS51186">
    <property type="entry name" value="GNAT"/>
    <property type="match status" value="1"/>
</dbReference>
<keyword evidence="4" id="KW-1185">Reference proteome</keyword>
<evidence type="ECO:0000313" key="4">
    <source>
        <dbReference type="Proteomes" id="UP000037784"/>
    </source>
</evidence>
<dbReference type="PATRIC" id="fig|872965.6.peg.684"/>
<evidence type="ECO:0000313" key="3">
    <source>
        <dbReference type="EMBL" id="KPL89804.1"/>
    </source>
</evidence>
<evidence type="ECO:0000313" key="5">
    <source>
        <dbReference type="Proteomes" id="UP000050502"/>
    </source>
</evidence>
<dbReference type="Proteomes" id="UP000050502">
    <property type="component" value="Unassembled WGS sequence"/>
</dbReference>
<reference evidence="3 5" key="2">
    <citation type="submission" date="2015-07" db="EMBL/GenBank/DDBJ databases">
        <title>Whole genome sequence of Ardenticatena maritima DSM 23922.</title>
        <authorList>
            <person name="Hemp J."/>
            <person name="Ward L.M."/>
            <person name="Pace L.A."/>
            <person name="Fischer W.W."/>
        </authorList>
    </citation>
    <scope>NUCLEOTIDE SEQUENCE [LARGE SCALE GENOMIC DNA]</scope>
    <source>
        <strain evidence="3 5">110S</strain>
    </source>
</reference>
<evidence type="ECO:0000259" key="1">
    <source>
        <dbReference type="PROSITE" id="PS51186"/>
    </source>
</evidence>
<protein>
    <recommendedName>
        <fullName evidence="1">N-acetyltransferase domain-containing protein</fullName>
    </recommendedName>
</protein>
<dbReference type="Proteomes" id="UP000037784">
    <property type="component" value="Unassembled WGS sequence"/>
</dbReference>
<dbReference type="Pfam" id="PF13302">
    <property type="entry name" value="Acetyltransf_3"/>
    <property type="match status" value="1"/>
</dbReference>
<reference evidence="4" key="3">
    <citation type="submission" date="2015-08" db="EMBL/GenBank/DDBJ databases">
        <title>Draft Genome Sequence of a Heterotrophic Facultative Anaerobic Bacterium Ardenticatena maritima Strain 110S.</title>
        <authorList>
            <person name="Kawaichi S."/>
            <person name="Yoshida T."/>
            <person name="Sako Y."/>
            <person name="Nakamura R."/>
        </authorList>
    </citation>
    <scope>NUCLEOTIDE SEQUENCE [LARGE SCALE GENOMIC DNA]</scope>
    <source>
        <strain evidence="4">110S</strain>
    </source>
</reference>
<feature type="domain" description="N-acetyltransferase" evidence="1">
    <location>
        <begin position="3"/>
        <end position="159"/>
    </location>
</feature>
<dbReference type="OrthoDB" id="423921at2"/>
<dbReference type="EMBL" id="LGKN01000003">
    <property type="protein sequence ID" value="KPL89804.1"/>
    <property type="molecule type" value="Genomic_DNA"/>
</dbReference>
<proteinExistence type="predicted"/>
<organism evidence="2 4">
    <name type="scientific">Ardenticatena maritima</name>
    <dbReference type="NCBI Taxonomy" id="872965"/>
    <lineage>
        <taxon>Bacteria</taxon>
        <taxon>Bacillati</taxon>
        <taxon>Chloroflexota</taxon>
        <taxon>Ardenticatenia</taxon>
        <taxon>Ardenticatenales</taxon>
        <taxon>Ardenticatenaceae</taxon>
        <taxon>Ardenticatena</taxon>
    </lineage>
</organism>
<sequence length="159" mass="18121">MILLFQPMNEENARFVLSWRYEAPYDIYNPDSDDVSEDLKIFLDPKNAYYSMTDEQGNVVAYCCFGPEARVKGGDYRSDALDVGMGLRPDLTGKGNGLSYVKAVIDFGRRTFSPSAMRVTVAAFNTRALRVCEKAGFEVKHVFRREDDGERFVVLERMM</sequence>
<comment type="caution">
    <text evidence="2">The sequence shown here is derived from an EMBL/GenBank/DDBJ whole genome shotgun (WGS) entry which is preliminary data.</text>
</comment>
<name>A0A0M8K662_9CHLR</name>
<accession>A0A0M8K662</accession>
<evidence type="ECO:0000313" key="2">
    <source>
        <dbReference type="EMBL" id="GAP62575.1"/>
    </source>
</evidence>
<reference evidence="2" key="1">
    <citation type="journal article" date="2015" name="Genome Announc.">
        <title>Draft Genome Sequence of a Heterotrophic Facultative Anaerobic Thermophilic Bacterium, Ardenticatena maritima Strain 110ST.</title>
        <authorList>
            <person name="Kawaichi S."/>
            <person name="Yoshida T."/>
            <person name="Sako Y."/>
            <person name="Nakamura R."/>
        </authorList>
    </citation>
    <scope>NUCLEOTIDE SEQUENCE [LARGE SCALE GENOMIC DNA]</scope>
    <source>
        <strain evidence="2">110S</strain>
    </source>
</reference>
<dbReference type="EMBL" id="BBZA01000063">
    <property type="protein sequence ID" value="GAP62575.1"/>
    <property type="molecule type" value="Genomic_DNA"/>
</dbReference>
<gene>
    <name evidence="2" type="ORF">ARMA_0998</name>
    <name evidence="3" type="ORF">SE16_03610</name>
</gene>
<dbReference type="SUPFAM" id="SSF55729">
    <property type="entry name" value="Acyl-CoA N-acyltransferases (Nat)"/>
    <property type="match status" value="1"/>
</dbReference>
<dbReference type="InterPro" id="IPR016181">
    <property type="entry name" value="Acyl_CoA_acyltransferase"/>
</dbReference>
<dbReference type="GO" id="GO:0016747">
    <property type="term" value="F:acyltransferase activity, transferring groups other than amino-acyl groups"/>
    <property type="evidence" value="ECO:0007669"/>
    <property type="project" value="InterPro"/>
</dbReference>
<dbReference type="InterPro" id="IPR000182">
    <property type="entry name" value="GNAT_dom"/>
</dbReference>
<dbReference type="AlphaFoldDB" id="A0A0M8K662"/>
<dbReference type="Gene3D" id="3.40.630.30">
    <property type="match status" value="1"/>
</dbReference>